<dbReference type="PANTHER" id="PTHR23531">
    <property type="entry name" value="QUINOLENE RESISTANCE PROTEIN NORA"/>
    <property type="match status" value="1"/>
</dbReference>
<name>A0A4Y8PQV9_9BACL</name>
<feature type="transmembrane region" description="Helical" evidence="6">
    <location>
        <begin position="37"/>
        <end position="56"/>
    </location>
</feature>
<feature type="transmembrane region" description="Helical" evidence="6">
    <location>
        <begin position="12"/>
        <end position="31"/>
    </location>
</feature>
<dbReference type="GO" id="GO:0022857">
    <property type="term" value="F:transmembrane transporter activity"/>
    <property type="evidence" value="ECO:0007669"/>
    <property type="project" value="InterPro"/>
</dbReference>
<dbReference type="Pfam" id="PF07690">
    <property type="entry name" value="MFS_1"/>
    <property type="match status" value="1"/>
</dbReference>
<dbReference type="InterPro" id="IPR036259">
    <property type="entry name" value="MFS_trans_sf"/>
</dbReference>
<evidence type="ECO:0000256" key="5">
    <source>
        <dbReference type="ARBA" id="ARBA00023136"/>
    </source>
</evidence>
<gene>
    <name evidence="8" type="ORF">B5M42_23775</name>
</gene>
<evidence type="ECO:0000313" key="8">
    <source>
        <dbReference type="EMBL" id="TFE83077.1"/>
    </source>
</evidence>
<dbReference type="GO" id="GO:0005886">
    <property type="term" value="C:plasma membrane"/>
    <property type="evidence" value="ECO:0007669"/>
    <property type="project" value="UniProtKB-SubCell"/>
</dbReference>
<feature type="transmembrane region" description="Helical" evidence="6">
    <location>
        <begin position="87"/>
        <end position="108"/>
    </location>
</feature>
<dbReference type="EMBL" id="MYFO01000058">
    <property type="protein sequence ID" value="TFE83077.1"/>
    <property type="molecule type" value="Genomic_DNA"/>
</dbReference>
<dbReference type="PANTHER" id="PTHR23531:SF2">
    <property type="entry name" value="PERMEASE"/>
    <property type="match status" value="1"/>
</dbReference>
<evidence type="ECO:0000259" key="7">
    <source>
        <dbReference type="PROSITE" id="PS50850"/>
    </source>
</evidence>
<dbReference type="InterPro" id="IPR052714">
    <property type="entry name" value="MFS_Exporter"/>
</dbReference>
<evidence type="ECO:0000256" key="4">
    <source>
        <dbReference type="ARBA" id="ARBA00022989"/>
    </source>
</evidence>
<dbReference type="OrthoDB" id="9814001at2"/>
<comment type="caution">
    <text evidence="8">The sequence shown here is derived from an EMBL/GenBank/DDBJ whole genome shotgun (WGS) entry which is preliminary data.</text>
</comment>
<keyword evidence="9" id="KW-1185">Reference proteome</keyword>
<keyword evidence="4 6" id="KW-1133">Transmembrane helix</keyword>
<keyword evidence="3 6" id="KW-0812">Transmembrane</keyword>
<dbReference type="Proteomes" id="UP000298246">
    <property type="component" value="Unassembled WGS sequence"/>
</dbReference>
<evidence type="ECO:0000256" key="2">
    <source>
        <dbReference type="ARBA" id="ARBA00022448"/>
    </source>
</evidence>
<dbReference type="AlphaFoldDB" id="A0A4Y8PQV9"/>
<comment type="subcellular location">
    <subcellularLocation>
        <location evidence="1">Cell membrane</location>
        <topology evidence="1">Multi-pass membrane protein</topology>
    </subcellularLocation>
</comment>
<dbReference type="Gene3D" id="1.20.1250.20">
    <property type="entry name" value="MFS general substrate transporter like domains"/>
    <property type="match status" value="1"/>
</dbReference>
<dbReference type="PROSITE" id="PS50850">
    <property type="entry name" value="MFS"/>
    <property type="match status" value="1"/>
</dbReference>
<sequence>MARPHESARLAICLAATCGYFVESTVGLLVMRLLHGIGWGISTTAYGTMAAVLIPAARRGEGMSGWGFGMALTMAFGPLLGNALLSAYGFGAVVTVSAALTLLALLLAPLVGTPPRKPVILSSDEMTGEAGWRRWLEPVTLKPAALHALLGFSYGGD</sequence>
<evidence type="ECO:0000313" key="9">
    <source>
        <dbReference type="Proteomes" id="UP000298246"/>
    </source>
</evidence>
<reference evidence="8 9" key="1">
    <citation type="submission" date="2017-03" db="EMBL/GenBank/DDBJ databases">
        <title>Isolation of Levoglucosan Utilizing Bacteria.</title>
        <authorList>
            <person name="Arya A.S."/>
        </authorList>
    </citation>
    <scope>NUCLEOTIDE SEQUENCE [LARGE SCALE GENOMIC DNA]</scope>
    <source>
        <strain evidence="8 9">MEC069</strain>
    </source>
</reference>
<keyword evidence="2" id="KW-0813">Transport</keyword>
<dbReference type="InterPro" id="IPR020846">
    <property type="entry name" value="MFS_dom"/>
</dbReference>
<organism evidence="8 9">
    <name type="scientific">Paenibacillus athensensis</name>
    <dbReference type="NCBI Taxonomy" id="1967502"/>
    <lineage>
        <taxon>Bacteria</taxon>
        <taxon>Bacillati</taxon>
        <taxon>Bacillota</taxon>
        <taxon>Bacilli</taxon>
        <taxon>Bacillales</taxon>
        <taxon>Paenibacillaceae</taxon>
        <taxon>Paenibacillus</taxon>
    </lineage>
</organism>
<accession>A0A4Y8PQV9</accession>
<evidence type="ECO:0000256" key="1">
    <source>
        <dbReference type="ARBA" id="ARBA00004651"/>
    </source>
</evidence>
<feature type="transmembrane region" description="Helical" evidence="6">
    <location>
        <begin position="63"/>
        <end position="81"/>
    </location>
</feature>
<dbReference type="SUPFAM" id="SSF103473">
    <property type="entry name" value="MFS general substrate transporter"/>
    <property type="match status" value="1"/>
</dbReference>
<evidence type="ECO:0000256" key="6">
    <source>
        <dbReference type="SAM" id="Phobius"/>
    </source>
</evidence>
<feature type="domain" description="Major facilitator superfamily (MFS) profile" evidence="7">
    <location>
        <begin position="1"/>
        <end position="157"/>
    </location>
</feature>
<proteinExistence type="predicted"/>
<keyword evidence="5 6" id="KW-0472">Membrane</keyword>
<evidence type="ECO:0000256" key="3">
    <source>
        <dbReference type="ARBA" id="ARBA00022692"/>
    </source>
</evidence>
<dbReference type="InterPro" id="IPR011701">
    <property type="entry name" value="MFS"/>
</dbReference>
<protein>
    <recommendedName>
        <fullName evidence="7">Major facilitator superfamily (MFS) profile domain-containing protein</fullName>
    </recommendedName>
</protein>